<keyword evidence="2" id="KW-1185">Reference proteome</keyword>
<sequence length="46" mass="5137">MVYFSECWFGLNSSAIIRLIFVIGGSLIGCRKHCSLCHLISYSVVI</sequence>
<proteinExistence type="predicted"/>
<dbReference type="Proteomes" id="UP000054653">
    <property type="component" value="Unassembled WGS sequence"/>
</dbReference>
<accession>A0A0V0ZD76</accession>
<name>A0A0V0ZD76_TRIBR</name>
<comment type="caution">
    <text evidence="1">The sequence shown here is derived from an EMBL/GenBank/DDBJ whole genome shotgun (WGS) entry which is preliminary data.</text>
</comment>
<reference evidence="1 2" key="1">
    <citation type="submission" date="2015-01" db="EMBL/GenBank/DDBJ databases">
        <title>Evolution of Trichinella species and genotypes.</title>
        <authorList>
            <person name="Korhonen P.K."/>
            <person name="Edoardo P."/>
            <person name="Giuseppe L.R."/>
            <person name="Gasser R.B."/>
        </authorList>
    </citation>
    <scope>NUCLEOTIDE SEQUENCE [LARGE SCALE GENOMIC DNA]</scope>
    <source>
        <strain evidence="1">ISS120</strain>
    </source>
</reference>
<evidence type="ECO:0000313" key="2">
    <source>
        <dbReference type="Proteomes" id="UP000054653"/>
    </source>
</evidence>
<dbReference type="EMBL" id="JYDI01003848">
    <property type="protein sequence ID" value="KRY10485.1"/>
    <property type="molecule type" value="Genomic_DNA"/>
</dbReference>
<protein>
    <submittedName>
        <fullName evidence="1">Uncharacterized protein</fullName>
    </submittedName>
</protein>
<organism evidence="1 2">
    <name type="scientific">Trichinella britovi</name>
    <name type="common">Parasitic roundworm</name>
    <dbReference type="NCBI Taxonomy" id="45882"/>
    <lineage>
        <taxon>Eukaryota</taxon>
        <taxon>Metazoa</taxon>
        <taxon>Ecdysozoa</taxon>
        <taxon>Nematoda</taxon>
        <taxon>Enoplea</taxon>
        <taxon>Dorylaimia</taxon>
        <taxon>Trichinellida</taxon>
        <taxon>Trichinellidae</taxon>
        <taxon>Trichinella</taxon>
    </lineage>
</organism>
<dbReference type="AlphaFoldDB" id="A0A0V0ZD76"/>
<evidence type="ECO:0000313" key="1">
    <source>
        <dbReference type="EMBL" id="KRY10485.1"/>
    </source>
</evidence>
<gene>
    <name evidence="1" type="ORF">T03_7808</name>
</gene>